<keyword evidence="5" id="KW-1185">Reference proteome</keyword>
<feature type="domain" description="5'-3' exoribonuclease 1 D1" evidence="2">
    <location>
        <begin position="1"/>
        <end position="148"/>
    </location>
</feature>
<dbReference type="InterPro" id="IPR047008">
    <property type="entry name" value="XRN1_SH3_sf"/>
</dbReference>
<dbReference type="Proteomes" id="UP000053257">
    <property type="component" value="Unassembled WGS sequence"/>
</dbReference>
<reference evidence="4 5" key="1">
    <citation type="journal article" date="2014" name="PLoS Genet.">
        <title>Analysis of the Phlebiopsis gigantea genome, transcriptome and secretome provides insight into its pioneer colonization strategies of wood.</title>
        <authorList>
            <person name="Hori C."/>
            <person name="Ishida T."/>
            <person name="Igarashi K."/>
            <person name="Samejima M."/>
            <person name="Suzuki H."/>
            <person name="Master E."/>
            <person name="Ferreira P."/>
            <person name="Ruiz-Duenas F.J."/>
            <person name="Held B."/>
            <person name="Canessa P."/>
            <person name="Larrondo L.F."/>
            <person name="Schmoll M."/>
            <person name="Druzhinina I.S."/>
            <person name="Kubicek C.P."/>
            <person name="Gaskell J.A."/>
            <person name="Kersten P."/>
            <person name="St John F."/>
            <person name="Glasner J."/>
            <person name="Sabat G."/>
            <person name="Splinter BonDurant S."/>
            <person name="Syed K."/>
            <person name="Yadav J."/>
            <person name="Mgbeahuruike A.C."/>
            <person name="Kovalchuk A."/>
            <person name="Asiegbu F.O."/>
            <person name="Lackner G."/>
            <person name="Hoffmeister D."/>
            <person name="Rencoret J."/>
            <person name="Gutierrez A."/>
            <person name="Sun H."/>
            <person name="Lindquist E."/>
            <person name="Barry K."/>
            <person name="Riley R."/>
            <person name="Grigoriev I.V."/>
            <person name="Henrissat B."/>
            <person name="Kues U."/>
            <person name="Berka R.M."/>
            <person name="Martinez A.T."/>
            <person name="Covert S.F."/>
            <person name="Blanchette R.A."/>
            <person name="Cullen D."/>
        </authorList>
    </citation>
    <scope>NUCLEOTIDE SEQUENCE [LARGE SCALE GENOMIC DNA]</scope>
    <source>
        <strain evidence="4 5">11061_1 CR5-6</strain>
    </source>
</reference>
<feature type="non-terminal residue" evidence="4">
    <location>
        <position position="480"/>
    </location>
</feature>
<dbReference type="AlphaFoldDB" id="A0A0C3PDR4"/>
<dbReference type="InterPro" id="IPR014722">
    <property type="entry name" value="Rib_uL2_dom2"/>
</dbReference>
<dbReference type="Gene3D" id="2.30.30.30">
    <property type="match status" value="1"/>
</dbReference>
<dbReference type="InterPro" id="IPR040992">
    <property type="entry name" value="XRN1_D1"/>
</dbReference>
<evidence type="ECO:0000259" key="3">
    <source>
        <dbReference type="Pfam" id="PF18334"/>
    </source>
</evidence>
<dbReference type="InterPro" id="IPR047007">
    <property type="entry name" value="XRN1_D1_sf"/>
</dbReference>
<name>A0A0C3PDR4_PHLG1</name>
<feature type="domain" description="Exoribonuclease Xrn1 D2/D3" evidence="3">
    <location>
        <begin position="152"/>
        <end position="376"/>
    </location>
</feature>
<dbReference type="InterPro" id="IPR041106">
    <property type="entry name" value="XRN1_D2_D3"/>
</dbReference>
<evidence type="ECO:0000259" key="1">
    <source>
        <dbReference type="Pfam" id="PF18129"/>
    </source>
</evidence>
<dbReference type="HOGENOM" id="CLU_016263_0_0_1"/>
<gene>
    <name evidence="4" type="ORF">PHLGIDRAFT_94712</name>
</gene>
<dbReference type="Gene3D" id="2.170.260.40">
    <property type="match status" value="1"/>
</dbReference>
<accession>A0A0C3PDR4</accession>
<evidence type="ECO:0000313" key="4">
    <source>
        <dbReference type="EMBL" id="KIP03483.1"/>
    </source>
</evidence>
<dbReference type="Gene3D" id="2.30.30.750">
    <property type="match status" value="1"/>
</dbReference>
<dbReference type="STRING" id="745531.A0A0C3PDR4"/>
<organism evidence="4 5">
    <name type="scientific">Phlebiopsis gigantea (strain 11061_1 CR5-6)</name>
    <name type="common">White-rot fungus</name>
    <name type="synonym">Peniophora gigantea</name>
    <dbReference type="NCBI Taxonomy" id="745531"/>
    <lineage>
        <taxon>Eukaryota</taxon>
        <taxon>Fungi</taxon>
        <taxon>Dikarya</taxon>
        <taxon>Basidiomycota</taxon>
        <taxon>Agaricomycotina</taxon>
        <taxon>Agaricomycetes</taxon>
        <taxon>Polyporales</taxon>
        <taxon>Phanerochaetaceae</taxon>
        <taxon>Phlebiopsis</taxon>
    </lineage>
</organism>
<evidence type="ECO:0000313" key="5">
    <source>
        <dbReference type="Proteomes" id="UP000053257"/>
    </source>
</evidence>
<dbReference type="Pfam" id="PF18332">
    <property type="entry name" value="XRN1_D1"/>
    <property type="match status" value="1"/>
</dbReference>
<dbReference type="OrthoDB" id="372487at2759"/>
<proteinExistence type="predicted"/>
<dbReference type="EMBL" id="KN840613">
    <property type="protein sequence ID" value="KIP03483.1"/>
    <property type="molecule type" value="Genomic_DNA"/>
</dbReference>
<feature type="domain" description="5'-3' exoribonuclease 1 SH3-like" evidence="1">
    <location>
        <begin position="396"/>
        <end position="462"/>
    </location>
</feature>
<dbReference type="InterPro" id="IPR041385">
    <property type="entry name" value="SH3_12"/>
</dbReference>
<protein>
    <submittedName>
        <fullName evidence="4">Uncharacterized protein</fullName>
    </submittedName>
</protein>
<dbReference type="Pfam" id="PF18129">
    <property type="entry name" value="SH3_12"/>
    <property type="match status" value="1"/>
</dbReference>
<sequence>MVVHIENAYENRKVQDVAAEMIGQRVFLGWPFLQEGKVTAVSDSLFKYDKMAVIPDKPAKIVQNPHSQQGLSLWKTKADRIEHFYSKRCGVITGDIEVLLHVRPLKGMKRLESGAIVKDYEGPEKEVEQAVQMTVTEVACEDARFIEKEAPPLSEEFPDGSKVFFLGEHAYGVAAQVFETTPDTLSIILAFFPSEKADNEKFKEIVNNRTSQRYFPSFRVAEMVGLQGLAVSRITSNFMVIGNDGQKHNLGLSLKFDAKGLKVIDYSRKDGRHWEFSEKAVDLLREYKSKYPEVMAALTRPGDSMAKASEVFRDGNADAQVKEAQNWLKSKGVRNFEPVSLFCDQLKKETVKEIEQFADTCTAKQSRDAIKKAIVKGIPRQAVLKPSHAVHRLQNQHFALGDRVTMVQDSGGVPLSVKGVVIGMNAKTMDVIWDVPFMSGTTLGDRCSQYRGSTVEFAACLNLTHPQFVASTHPQSPAAQ</sequence>
<evidence type="ECO:0000259" key="2">
    <source>
        <dbReference type="Pfam" id="PF18332"/>
    </source>
</evidence>
<dbReference type="Pfam" id="PF18334">
    <property type="entry name" value="XRN1_D2_D3"/>
    <property type="match status" value="1"/>
</dbReference>